<keyword evidence="5 6" id="KW-0472">Membrane</keyword>
<evidence type="ECO:0000256" key="4">
    <source>
        <dbReference type="ARBA" id="ARBA00022989"/>
    </source>
</evidence>
<evidence type="ECO:0000313" key="7">
    <source>
        <dbReference type="EMBL" id="PMB82827.1"/>
    </source>
</evidence>
<dbReference type="GO" id="GO:0022857">
    <property type="term" value="F:transmembrane transporter activity"/>
    <property type="evidence" value="ECO:0007669"/>
    <property type="project" value="InterPro"/>
</dbReference>
<feature type="transmembrane region" description="Helical" evidence="6">
    <location>
        <begin position="445"/>
        <end position="466"/>
    </location>
</feature>
<feature type="transmembrane region" description="Helical" evidence="6">
    <location>
        <begin position="417"/>
        <end position="433"/>
    </location>
</feature>
<feature type="transmembrane region" description="Helical" evidence="6">
    <location>
        <begin position="123"/>
        <end position="144"/>
    </location>
</feature>
<feature type="transmembrane region" description="Helical" evidence="6">
    <location>
        <begin position="199"/>
        <end position="221"/>
    </location>
</feature>
<feature type="transmembrane region" description="Helical" evidence="6">
    <location>
        <begin position="9"/>
        <end position="28"/>
    </location>
</feature>
<keyword evidence="4 6" id="KW-1133">Transmembrane helix</keyword>
<dbReference type="EMBL" id="PNFV01000003">
    <property type="protein sequence ID" value="PMB82827.1"/>
    <property type="molecule type" value="Genomic_DNA"/>
</dbReference>
<evidence type="ECO:0000313" key="8">
    <source>
        <dbReference type="Proteomes" id="UP000239920"/>
    </source>
</evidence>
<dbReference type="PANTHER" id="PTHR42770">
    <property type="entry name" value="AMINO ACID TRANSPORTER-RELATED"/>
    <property type="match status" value="1"/>
</dbReference>
<name>A0A2J6NNC1_9LACO</name>
<comment type="caution">
    <text evidence="7">The sequence shown here is derived from an EMBL/GenBank/DDBJ whole genome shotgun (WGS) entry which is preliminary data.</text>
</comment>
<evidence type="ECO:0000256" key="6">
    <source>
        <dbReference type="SAM" id="Phobius"/>
    </source>
</evidence>
<organism evidence="7 8">
    <name type="scientific">Limosilactobacillus pontis</name>
    <dbReference type="NCBI Taxonomy" id="35787"/>
    <lineage>
        <taxon>Bacteria</taxon>
        <taxon>Bacillati</taxon>
        <taxon>Bacillota</taxon>
        <taxon>Bacilli</taxon>
        <taxon>Lactobacillales</taxon>
        <taxon>Lactobacillaceae</taxon>
        <taxon>Limosilactobacillus</taxon>
    </lineage>
</organism>
<feature type="transmembrane region" description="Helical" evidence="6">
    <location>
        <begin position="92"/>
        <end position="111"/>
    </location>
</feature>
<reference evidence="7 8" key="1">
    <citation type="submission" date="2017-09" db="EMBL/GenBank/DDBJ databases">
        <title>Bacterial strain isolated from the female urinary microbiota.</title>
        <authorList>
            <person name="Thomas-White K."/>
            <person name="Kumar N."/>
            <person name="Forster S."/>
            <person name="Putonti C."/>
            <person name="Lawley T."/>
            <person name="Wolfe A.J."/>
        </authorList>
    </citation>
    <scope>NUCLEOTIDE SEQUENCE [LARGE SCALE GENOMIC DNA]</scope>
    <source>
        <strain evidence="7 8">UMB0683</strain>
    </source>
</reference>
<evidence type="ECO:0000256" key="5">
    <source>
        <dbReference type="ARBA" id="ARBA00023136"/>
    </source>
</evidence>
<dbReference type="GO" id="GO:0005886">
    <property type="term" value="C:plasma membrane"/>
    <property type="evidence" value="ECO:0007669"/>
    <property type="project" value="UniProtKB-SubCell"/>
</dbReference>
<feature type="transmembrane region" description="Helical" evidence="6">
    <location>
        <begin position="359"/>
        <end position="381"/>
    </location>
</feature>
<dbReference type="AlphaFoldDB" id="A0A2J6NNC1"/>
<protein>
    <submittedName>
        <fullName evidence="7">Amino acid permease</fullName>
    </submittedName>
</protein>
<dbReference type="Pfam" id="PF13520">
    <property type="entry name" value="AA_permease_2"/>
    <property type="match status" value="1"/>
</dbReference>
<evidence type="ECO:0000256" key="1">
    <source>
        <dbReference type="ARBA" id="ARBA00004651"/>
    </source>
</evidence>
<comment type="subcellular location">
    <subcellularLocation>
        <location evidence="1">Cell membrane</location>
        <topology evidence="1">Multi-pass membrane protein</topology>
    </subcellularLocation>
</comment>
<dbReference type="InterPro" id="IPR002293">
    <property type="entry name" value="AA/rel_permease1"/>
</dbReference>
<dbReference type="PANTHER" id="PTHR42770:SF4">
    <property type="entry name" value="ARGININE_ORNITHINE ANTIPORTER-RELATED"/>
    <property type="match status" value="1"/>
</dbReference>
<feature type="transmembrane region" description="Helical" evidence="6">
    <location>
        <begin position="332"/>
        <end position="353"/>
    </location>
</feature>
<dbReference type="InterPro" id="IPR050367">
    <property type="entry name" value="APC_superfamily"/>
</dbReference>
<proteinExistence type="predicted"/>
<dbReference type="PIRSF" id="PIRSF006060">
    <property type="entry name" value="AA_transporter"/>
    <property type="match status" value="1"/>
</dbReference>
<dbReference type="Gene3D" id="1.20.1740.10">
    <property type="entry name" value="Amino acid/polyamine transporter I"/>
    <property type="match status" value="1"/>
</dbReference>
<feature type="transmembrane region" description="Helical" evidence="6">
    <location>
        <begin position="279"/>
        <end position="306"/>
    </location>
</feature>
<keyword evidence="3 6" id="KW-0812">Transmembrane</keyword>
<dbReference type="OrthoDB" id="9762947at2"/>
<evidence type="ECO:0000256" key="2">
    <source>
        <dbReference type="ARBA" id="ARBA00022475"/>
    </source>
</evidence>
<accession>A0A2J6NNC1</accession>
<keyword evidence="2" id="KW-1003">Cell membrane</keyword>
<evidence type="ECO:0000256" key="3">
    <source>
        <dbReference type="ARBA" id="ARBA00022692"/>
    </source>
</evidence>
<sequence>MIKVKDKKLNLFLLITLIIGTIIGGGIFNSPTDLILKANPLSAVLAWLLGGFGVLMLTLVFYELSIYKPELTGGIYTYAKQGFGNYAGFNSFWGYWIGSIFGNIAFITLFFKTVNSMLGSHQLSSLGCFIGGSIIIWLYALIAWRGIKGASILNAVITIAKILPLLLVVVVGIGLFHWGTFTVPHWTTILASNQQPVALPHQLGAAMSTIVWCFVGIEAAVSMSRRAKKPADVGLATMISFVIVLALYIVISVVPMGILPADKLAKSAVPLATVLEATPIGAIGADIIKIGLLISLLGALLSWYMIGPEIVYVTSMDHDMPRPFSLVNRHDIPGFSLIVYTLLMQVFLVVLLVPQLQKAYTIAYTLAAAMTLVAYLLSALYGLKVAFGERRGIFFKTVALLASIYSVYTLFASGIEYVFASALIFALGIPLFIKSADRLNHRERIAMIIIAILGVVALILIIAGKIKF</sequence>
<feature type="transmembrane region" description="Helical" evidence="6">
    <location>
        <begin position="156"/>
        <end position="179"/>
    </location>
</feature>
<feature type="transmembrane region" description="Helical" evidence="6">
    <location>
        <begin position="40"/>
        <end position="62"/>
    </location>
</feature>
<dbReference type="Proteomes" id="UP000239920">
    <property type="component" value="Unassembled WGS sequence"/>
</dbReference>
<feature type="transmembrane region" description="Helical" evidence="6">
    <location>
        <begin position="233"/>
        <end position="259"/>
    </location>
</feature>
<gene>
    <name evidence="7" type="ORF">CK797_03070</name>
</gene>